<sequence length="358" mass="40793">MGGKCSSVQLGGDVHIPGNGNSAIIFNGVPYNISSIFNNAVDLVVQKYRFESIIIQFTSFGLTIISLCMLIVCLVSRRKAKKDIQPISDRYEIQFEMNIVNKRSYQTLLKELDRALQELEKSLLSDSYSLQHFAQPLEYIQDTYYLARSSPNLLSVVLTKLLHKKYAKLCLTILTMKNVTPCENSETWRSITCALNGLCCYMRTSSKLCFAAVDAGIIPILATVLSQRSYLDDLNTNTSVLHLFLMASRMFHSLAQIEVLRYKLEIHNCCEILLNMIPHTNNKLLRAINILTLSRIAKNGIHKISLTFDDSLMLFRLYYESVKSDFQEAYGLERQHILNGFYNIGQLDYTSYDLKNTN</sequence>
<proteinExistence type="predicted"/>
<keyword evidence="1" id="KW-0472">Membrane</keyword>
<protein>
    <submittedName>
        <fullName evidence="2">Uncharacterized protein</fullName>
    </submittedName>
</protein>
<feature type="transmembrane region" description="Helical" evidence="1">
    <location>
        <begin position="53"/>
        <end position="75"/>
    </location>
</feature>
<dbReference type="EMBL" id="CAJNOR010008094">
    <property type="protein sequence ID" value="CAF1628509.1"/>
    <property type="molecule type" value="Genomic_DNA"/>
</dbReference>
<name>A0A816CV27_ADIRI</name>
<dbReference type="Proteomes" id="UP000663828">
    <property type="component" value="Unassembled WGS sequence"/>
</dbReference>
<gene>
    <name evidence="2" type="ORF">XAT740_LOCUS51244</name>
</gene>
<keyword evidence="3" id="KW-1185">Reference proteome</keyword>
<keyword evidence="1" id="KW-0812">Transmembrane</keyword>
<comment type="caution">
    <text evidence="2">The sequence shown here is derived from an EMBL/GenBank/DDBJ whole genome shotgun (WGS) entry which is preliminary data.</text>
</comment>
<organism evidence="2 3">
    <name type="scientific">Adineta ricciae</name>
    <name type="common">Rotifer</name>
    <dbReference type="NCBI Taxonomy" id="249248"/>
    <lineage>
        <taxon>Eukaryota</taxon>
        <taxon>Metazoa</taxon>
        <taxon>Spiralia</taxon>
        <taxon>Gnathifera</taxon>
        <taxon>Rotifera</taxon>
        <taxon>Eurotatoria</taxon>
        <taxon>Bdelloidea</taxon>
        <taxon>Adinetida</taxon>
        <taxon>Adinetidae</taxon>
        <taxon>Adineta</taxon>
    </lineage>
</organism>
<evidence type="ECO:0000313" key="3">
    <source>
        <dbReference type="Proteomes" id="UP000663828"/>
    </source>
</evidence>
<keyword evidence="1" id="KW-1133">Transmembrane helix</keyword>
<dbReference type="AlphaFoldDB" id="A0A816CV27"/>
<evidence type="ECO:0000256" key="1">
    <source>
        <dbReference type="SAM" id="Phobius"/>
    </source>
</evidence>
<evidence type="ECO:0000313" key="2">
    <source>
        <dbReference type="EMBL" id="CAF1628509.1"/>
    </source>
</evidence>
<accession>A0A816CV27</accession>
<reference evidence="2" key="1">
    <citation type="submission" date="2021-02" db="EMBL/GenBank/DDBJ databases">
        <authorList>
            <person name="Nowell W R."/>
        </authorList>
    </citation>
    <scope>NUCLEOTIDE SEQUENCE</scope>
</reference>